<comment type="caution">
    <text evidence="3">The sequence shown here is derived from an EMBL/GenBank/DDBJ whole genome shotgun (WGS) entry which is preliminary data.</text>
</comment>
<keyword evidence="4" id="KW-1185">Reference proteome</keyword>
<dbReference type="RefSeq" id="WP_034874043.1">
    <property type="nucleotide sequence ID" value="NZ_JOKG01000002.1"/>
</dbReference>
<dbReference type="InterPro" id="IPR002347">
    <property type="entry name" value="SDR_fam"/>
</dbReference>
<name>A0A081N724_9GAMM</name>
<dbReference type="FunFam" id="3.40.50.720:FF:000084">
    <property type="entry name" value="Short-chain dehydrogenase reductase"/>
    <property type="match status" value="1"/>
</dbReference>
<sequence length="265" mass="28675">MDLDLAGKKVLVTGSTSGIGKAIAVAYLKEGAVVYINGRDDARCKAIADELAAEYKAEGRVKVAAADLSDARQAAALIERLNADGGVDILVNNTGIFEVKAFETITDEEWMHYFNVNIMSAVRLSRAILPDMLERGFGRIVNVSSECAIKPLGQMVHYSVTKTALLSLSRALSELTKGKDVTVNSVLPGPTWTDGVENYFDTLAEKEGKPTDELISNYFADHEPTSLLQRFVSVEEVAKATVYLTSNRAMNGQSLRVEGGIVRAI</sequence>
<dbReference type="eggNOG" id="COG1028">
    <property type="taxonomic scope" value="Bacteria"/>
</dbReference>
<dbReference type="PANTHER" id="PTHR42879">
    <property type="entry name" value="3-OXOACYL-(ACYL-CARRIER-PROTEIN) REDUCTASE"/>
    <property type="match status" value="1"/>
</dbReference>
<reference evidence="3 4" key="1">
    <citation type="submission" date="2014-06" db="EMBL/GenBank/DDBJ databases">
        <title>Whole Genome Sequences of Three Symbiotic Endozoicomonas Bacteria.</title>
        <authorList>
            <person name="Neave M.J."/>
            <person name="Apprill A."/>
            <person name="Voolstra C.R."/>
        </authorList>
    </citation>
    <scope>NUCLEOTIDE SEQUENCE [LARGE SCALE GENOMIC DNA]</scope>
    <source>
        <strain evidence="3 4">LMG 24815</strain>
    </source>
</reference>
<dbReference type="PROSITE" id="PS00061">
    <property type="entry name" value="ADH_SHORT"/>
    <property type="match status" value="1"/>
</dbReference>
<dbReference type="CDD" id="cd05233">
    <property type="entry name" value="SDR_c"/>
    <property type="match status" value="1"/>
</dbReference>
<dbReference type="Proteomes" id="UP000028006">
    <property type="component" value="Unassembled WGS sequence"/>
</dbReference>
<evidence type="ECO:0000313" key="4">
    <source>
        <dbReference type="Proteomes" id="UP000028006"/>
    </source>
</evidence>
<dbReference type="GO" id="GO:0032787">
    <property type="term" value="P:monocarboxylic acid metabolic process"/>
    <property type="evidence" value="ECO:0007669"/>
    <property type="project" value="UniProtKB-ARBA"/>
</dbReference>
<evidence type="ECO:0000313" key="3">
    <source>
        <dbReference type="EMBL" id="KEQ14247.1"/>
    </source>
</evidence>
<dbReference type="InterPro" id="IPR050259">
    <property type="entry name" value="SDR"/>
</dbReference>
<evidence type="ECO:0000256" key="1">
    <source>
        <dbReference type="ARBA" id="ARBA00006484"/>
    </source>
</evidence>
<evidence type="ECO:0000256" key="2">
    <source>
        <dbReference type="RuleBase" id="RU000363"/>
    </source>
</evidence>
<organism evidence="3 4">
    <name type="scientific">Endozoicomonas montiporae</name>
    <dbReference type="NCBI Taxonomy" id="1027273"/>
    <lineage>
        <taxon>Bacteria</taxon>
        <taxon>Pseudomonadati</taxon>
        <taxon>Pseudomonadota</taxon>
        <taxon>Gammaproteobacteria</taxon>
        <taxon>Oceanospirillales</taxon>
        <taxon>Endozoicomonadaceae</taxon>
        <taxon>Endozoicomonas</taxon>
    </lineage>
</organism>
<dbReference type="AlphaFoldDB" id="A0A081N724"/>
<proteinExistence type="inferred from homology"/>
<protein>
    <submittedName>
        <fullName evidence="3">Oxidoreductase</fullName>
    </submittedName>
</protein>
<dbReference type="Pfam" id="PF00106">
    <property type="entry name" value="adh_short"/>
    <property type="match status" value="1"/>
</dbReference>
<gene>
    <name evidence="3" type="ORF">GZ77_07465</name>
</gene>
<dbReference type="InterPro" id="IPR036291">
    <property type="entry name" value="NAD(P)-bd_dom_sf"/>
</dbReference>
<accession>A0A081N724</accession>
<comment type="similarity">
    <text evidence="1 2">Belongs to the short-chain dehydrogenases/reductases (SDR) family.</text>
</comment>
<dbReference type="PRINTS" id="PR00081">
    <property type="entry name" value="GDHRDH"/>
</dbReference>
<dbReference type="EMBL" id="JOKG01000002">
    <property type="protein sequence ID" value="KEQ14247.1"/>
    <property type="molecule type" value="Genomic_DNA"/>
</dbReference>
<dbReference type="SUPFAM" id="SSF51735">
    <property type="entry name" value="NAD(P)-binding Rossmann-fold domains"/>
    <property type="match status" value="1"/>
</dbReference>
<dbReference type="PRINTS" id="PR00080">
    <property type="entry name" value="SDRFAMILY"/>
</dbReference>
<dbReference type="InterPro" id="IPR020904">
    <property type="entry name" value="Sc_DH/Rdtase_CS"/>
</dbReference>
<dbReference type="Gene3D" id="3.40.50.720">
    <property type="entry name" value="NAD(P)-binding Rossmann-like Domain"/>
    <property type="match status" value="1"/>
</dbReference>